<feature type="transmembrane region" description="Helical" evidence="7">
    <location>
        <begin position="165"/>
        <end position="182"/>
    </location>
</feature>
<evidence type="ECO:0000256" key="1">
    <source>
        <dbReference type="ARBA" id="ARBA00004141"/>
    </source>
</evidence>
<dbReference type="EMBL" id="QGKY02000164">
    <property type="protein sequence ID" value="KAF2595283.1"/>
    <property type="molecule type" value="Genomic_DNA"/>
</dbReference>
<evidence type="ECO:0000256" key="6">
    <source>
        <dbReference type="ARBA" id="ARBA00023136"/>
    </source>
</evidence>
<dbReference type="Pfam" id="PF13962">
    <property type="entry name" value="PGG"/>
    <property type="match status" value="1"/>
</dbReference>
<evidence type="ECO:0000256" key="3">
    <source>
        <dbReference type="ARBA" id="ARBA00022737"/>
    </source>
</evidence>
<feature type="transmembrane region" description="Helical" evidence="7">
    <location>
        <begin position="214"/>
        <end position="237"/>
    </location>
</feature>
<organism evidence="10">
    <name type="scientific">Brassica cretica</name>
    <name type="common">Mustard</name>
    <dbReference type="NCBI Taxonomy" id="69181"/>
    <lineage>
        <taxon>Eukaryota</taxon>
        <taxon>Viridiplantae</taxon>
        <taxon>Streptophyta</taxon>
        <taxon>Embryophyta</taxon>
        <taxon>Tracheophyta</taxon>
        <taxon>Spermatophyta</taxon>
        <taxon>Magnoliopsida</taxon>
        <taxon>eudicotyledons</taxon>
        <taxon>Gunneridae</taxon>
        <taxon>Pentapetalae</taxon>
        <taxon>rosids</taxon>
        <taxon>malvids</taxon>
        <taxon>Brassicales</taxon>
        <taxon>Brassicaceae</taxon>
        <taxon>Brassiceae</taxon>
        <taxon>Brassica</taxon>
    </lineage>
</organism>
<dbReference type="AlphaFoldDB" id="A0A8S9KPP4"/>
<feature type="chain" id="PRO_5035855204" description="PGG domain-containing protein" evidence="8">
    <location>
        <begin position="25"/>
        <end position="322"/>
    </location>
</feature>
<feature type="signal peptide" evidence="8">
    <location>
        <begin position="1"/>
        <end position="24"/>
    </location>
</feature>
<feature type="transmembrane region" description="Helical" evidence="7">
    <location>
        <begin position="278"/>
        <end position="298"/>
    </location>
</feature>
<evidence type="ECO:0000256" key="8">
    <source>
        <dbReference type="SAM" id="SignalP"/>
    </source>
</evidence>
<dbReference type="GO" id="GO:0005886">
    <property type="term" value="C:plasma membrane"/>
    <property type="evidence" value="ECO:0007669"/>
    <property type="project" value="TreeGrafter"/>
</dbReference>
<evidence type="ECO:0000256" key="7">
    <source>
        <dbReference type="SAM" id="Phobius"/>
    </source>
</evidence>
<proteinExistence type="predicted"/>
<comment type="subcellular location">
    <subcellularLocation>
        <location evidence="1">Membrane</location>
        <topology evidence="1">Multi-pass membrane protein</topology>
    </subcellularLocation>
</comment>
<keyword evidence="2 7" id="KW-0812">Transmembrane</keyword>
<sequence>MAKFLYIAMSVFIVLFFTLHQTSSQEIDQYSQEVPEDVKISPTSDFDIYVESPDESSFEEADSPVSYPQWLYLLLVSGNFMFLSSKKPFASCRSSVSHTTIEHIYQSQRSGILGKENFDTVTCRTLAEYLSNNLSMMEKRNNLLGLSNLSMTGKTSPNTSERRDALLVVAILIATATYQAGLSPPGGFWQENSSNPNDGNGHKAGQMTMVFKNAIVFIVLNGLAFLSSLFVIIILVMELPMWKLLYGSVAALSVAMSAAYITIFPNPNGELEKIQTRLFIMAFPVMIGAILYNTFIAFTNDKESRHKVDFQASYFSSSYSIA</sequence>
<dbReference type="InterPro" id="IPR026961">
    <property type="entry name" value="PGG_dom"/>
</dbReference>
<name>A0A8S9KPP4_BRACR</name>
<keyword evidence="8" id="KW-0732">Signal</keyword>
<keyword evidence="5" id="KW-0040">ANK repeat</keyword>
<evidence type="ECO:0000259" key="9">
    <source>
        <dbReference type="Pfam" id="PF13962"/>
    </source>
</evidence>
<keyword evidence="6 7" id="KW-0472">Membrane</keyword>
<evidence type="ECO:0000256" key="2">
    <source>
        <dbReference type="ARBA" id="ARBA00022692"/>
    </source>
</evidence>
<keyword evidence="4 7" id="KW-1133">Transmembrane helix</keyword>
<feature type="transmembrane region" description="Helical" evidence="7">
    <location>
        <begin position="244"/>
        <end position="263"/>
    </location>
</feature>
<dbReference type="PANTHER" id="PTHR24186:SF37">
    <property type="entry name" value="PGG DOMAIN-CONTAINING PROTEIN"/>
    <property type="match status" value="1"/>
</dbReference>
<comment type="caution">
    <text evidence="10">The sequence shown here is derived from an EMBL/GenBank/DDBJ whole genome shotgun (WGS) entry which is preliminary data.</text>
</comment>
<feature type="domain" description="PGG" evidence="9">
    <location>
        <begin position="159"/>
        <end position="260"/>
    </location>
</feature>
<gene>
    <name evidence="10" type="ORF">F2Q70_00043854</name>
</gene>
<evidence type="ECO:0000256" key="5">
    <source>
        <dbReference type="ARBA" id="ARBA00023043"/>
    </source>
</evidence>
<accession>A0A8S9KPP4</accession>
<evidence type="ECO:0000313" key="10">
    <source>
        <dbReference type="EMBL" id="KAF2595283.1"/>
    </source>
</evidence>
<keyword evidence="3" id="KW-0677">Repeat</keyword>
<reference evidence="10" key="1">
    <citation type="submission" date="2019-12" db="EMBL/GenBank/DDBJ databases">
        <title>Genome sequencing and annotation of Brassica cretica.</title>
        <authorList>
            <person name="Studholme D.J."/>
            <person name="Sarris P.F."/>
        </authorList>
    </citation>
    <scope>NUCLEOTIDE SEQUENCE</scope>
    <source>
        <strain evidence="10">PFS-102/07</strain>
        <tissue evidence="10">Leaf</tissue>
    </source>
</reference>
<protein>
    <recommendedName>
        <fullName evidence="9">PGG domain-containing protein</fullName>
    </recommendedName>
</protein>
<dbReference type="PANTHER" id="PTHR24186">
    <property type="entry name" value="PROTEIN PHOSPHATASE 1 REGULATORY SUBUNIT"/>
    <property type="match status" value="1"/>
</dbReference>
<evidence type="ECO:0000256" key="4">
    <source>
        <dbReference type="ARBA" id="ARBA00022989"/>
    </source>
</evidence>